<dbReference type="InParanoid" id="K5VZX3"/>
<organism evidence="2 3">
    <name type="scientific">Phanerochaete carnosa (strain HHB-10118-sp)</name>
    <name type="common">White-rot fungus</name>
    <name type="synonym">Peniophora carnosa</name>
    <dbReference type="NCBI Taxonomy" id="650164"/>
    <lineage>
        <taxon>Eukaryota</taxon>
        <taxon>Fungi</taxon>
        <taxon>Dikarya</taxon>
        <taxon>Basidiomycota</taxon>
        <taxon>Agaricomycotina</taxon>
        <taxon>Agaricomycetes</taxon>
        <taxon>Polyporales</taxon>
        <taxon>Phanerochaetaceae</taxon>
        <taxon>Phanerochaete</taxon>
    </lineage>
</organism>
<feature type="compositionally biased region" description="Low complexity" evidence="1">
    <location>
        <begin position="335"/>
        <end position="350"/>
    </location>
</feature>
<feature type="compositionally biased region" description="Polar residues" evidence="1">
    <location>
        <begin position="14"/>
        <end position="26"/>
    </location>
</feature>
<dbReference type="STRING" id="650164.K5VZX3"/>
<dbReference type="HOGENOM" id="CLU_014246_0_0_1"/>
<dbReference type="KEGG" id="pco:PHACADRAFT_100718"/>
<accession>K5VZX3</accession>
<dbReference type="SUPFAM" id="SSF90209">
    <property type="entry name" value="Ran binding protein zinc finger-like"/>
    <property type="match status" value="1"/>
</dbReference>
<dbReference type="AlphaFoldDB" id="K5VZX3"/>
<dbReference type="EMBL" id="JH930475">
    <property type="protein sequence ID" value="EKM52365.1"/>
    <property type="molecule type" value="Genomic_DNA"/>
</dbReference>
<proteinExistence type="predicted"/>
<feature type="region of interest" description="Disordered" evidence="1">
    <location>
        <begin position="334"/>
        <end position="354"/>
    </location>
</feature>
<dbReference type="OrthoDB" id="448399at2759"/>
<evidence type="ECO:0000313" key="3">
    <source>
        <dbReference type="Proteomes" id="UP000008370"/>
    </source>
</evidence>
<evidence type="ECO:0000256" key="1">
    <source>
        <dbReference type="SAM" id="MobiDB-lite"/>
    </source>
</evidence>
<feature type="region of interest" description="Disordered" evidence="1">
    <location>
        <begin position="1"/>
        <end position="45"/>
    </location>
</feature>
<evidence type="ECO:0000313" key="2">
    <source>
        <dbReference type="EMBL" id="EKM52365.1"/>
    </source>
</evidence>
<name>K5VZX3_PHACS</name>
<keyword evidence="3" id="KW-1185">Reference proteome</keyword>
<sequence>MTCIGCGNPHPYGTQHTSPTTQNAYTRSMPMTHHAPPPHHLPHEHEHQQYFISPRFAAQHEGPQRQRRSLPPLPPLAPPARYHGSLPNSRNPSPSQSPTILGPLTLNLKPAVPSYPLLTPSGHALSAGGRVRNISADPSAPCIMYWPGNEPLPERGQIRPSGSAVIQYPPVVNTGNKGAAEKQPGDWVCSKCHYLNWRRRKVCQTYAEGNGDSISQAVQAERIALLTNLLDQTEDTLQHTLQRRASAPLNSVSSMMHNSASPFPSRLPRHAQLTSLGNHFNCGPAAASPLPASRSRSQLDLHMQYQQHQQLRQQCEAAAVRQYSHGMAQRPIYQTSAHHTSRSSSPTRSSYGGCLSRVPSPTAAFLPSCLQDVIHAASPVHSSPATSTSSADLSFDDGAYDLGFDVPGGAETEPRFRAPGGATRASAGRRVYGAHPSGSTSQESIWKMDGEESKTLRPYAPIHSECFAELAGRLASGLSLVTA</sequence>
<reference evidence="2 3" key="1">
    <citation type="journal article" date="2012" name="BMC Genomics">
        <title>Comparative genomics of the white-rot fungi, Phanerochaete carnosa and P. chrysosporium, to elucidate the genetic basis of the distinct wood types they colonize.</title>
        <authorList>
            <person name="Suzuki H."/>
            <person name="MacDonald J."/>
            <person name="Syed K."/>
            <person name="Salamov A."/>
            <person name="Hori C."/>
            <person name="Aerts A."/>
            <person name="Henrissat B."/>
            <person name="Wiebenga A."/>
            <person name="vanKuyk P.A."/>
            <person name="Barry K."/>
            <person name="Lindquist E."/>
            <person name="LaButti K."/>
            <person name="Lapidus A."/>
            <person name="Lucas S."/>
            <person name="Coutinho P."/>
            <person name="Gong Y."/>
            <person name="Samejima M."/>
            <person name="Mahadevan R."/>
            <person name="Abou-Zaid M."/>
            <person name="de Vries R.P."/>
            <person name="Igarashi K."/>
            <person name="Yadav J.S."/>
            <person name="Grigoriev I.V."/>
            <person name="Master E.R."/>
        </authorList>
    </citation>
    <scope>NUCLEOTIDE SEQUENCE [LARGE SCALE GENOMIC DNA]</scope>
    <source>
        <strain evidence="2 3">HHB-10118-sp</strain>
    </source>
</reference>
<dbReference type="RefSeq" id="XP_007398712.1">
    <property type="nucleotide sequence ID" value="XM_007398650.1"/>
</dbReference>
<evidence type="ECO:0008006" key="4">
    <source>
        <dbReference type="Google" id="ProtNLM"/>
    </source>
</evidence>
<dbReference type="InterPro" id="IPR036443">
    <property type="entry name" value="Znf_RanBP2_sf"/>
</dbReference>
<protein>
    <recommendedName>
        <fullName evidence="4">RanBP2-type domain-containing protein</fullName>
    </recommendedName>
</protein>
<dbReference type="Gene3D" id="4.10.1060.10">
    <property type="entry name" value="Zinc finger, RanBP2-type"/>
    <property type="match status" value="1"/>
</dbReference>
<feature type="region of interest" description="Disordered" evidence="1">
    <location>
        <begin position="59"/>
        <end position="104"/>
    </location>
</feature>
<gene>
    <name evidence="2" type="ORF">PHACADRAFT_100718</name>
</gene>
<dbReference type="GeneID" id="18907171"/>
<feature type="region of interest" description="Disordered" evidence="1">
    <location>
        <begin position="404"/>
        <end position="446"/>
    </location>
</feature>
<dbReference type="Proteomes" id="UP000008370">
    <property type="component" value="Unassembled WGS sequence"/>
</dbReference>
<feature type="compositionally biased region" description="Low complexity" evidence="1">
    <location>
        <begin position="79"/>
        <end position="98"/>
    </location>
</feature>